<dbReference type="SUPFAM" id="SSF53474">
    <property type="entry name" value="alpha/beta-Hydrolases"/>
    <property type="match status" value="1"/>
</dbReference>
<dbReference type="Pfam" id="PF02230">
    <property type="entry name" value="Abhydrolase_2"/>
    <property type="match status" value="1"/>
</dbReference>
<dbReference type="GO" id="GO:0052689">
    <property type="term" value="F:carboxylic ester hydrolase activity"/>
    <property type="evidence" value="ECO:0007669"/>
    <property type="project" value="TreeGrafter"/>
</dbReference>
<dbReference type="AlphaFoldDB" id="A0A7S0V353"/>
<dbReference type="InterPro" id="IPR050565">
    <property type="entry name" value="LYPA1-2/EST-like"/>
</dbReference>
<dbReference type="GO" id="GO:0008474">
    <property type="term" value="F:palmitoyl-(protein) hydrolase activity"/>
    <property type="evidence" value="ECO:0007669"/>
    <property type="project" value="TreeGrafter"/>
</dbReference>
<evidence type="ECO:0000256" key="2">
    <source>
        <dbReference type="ARBA" id="ARBA00022801"/>
    </source>
</evidence>
<evidence type="ECO:0000256" key="1">
    <source>
        <dbReference type="ARBA" id="ARBA00006499"/>
    </source>
</evidence>
<sequence length="265" mass="29382">MLQSFKLHSARPFRSALKSCGKSFHFSCNNLSIHKRSVVMASTLKYPKPLVVSPIEQHKSTVIMLHGLGDSGDGWYDIGSMFQEKMKNTKFIFPTAPMRTVTANYGMNMTAWFDIKEFGSFIKQEQDEEGLLETKRYVEELISKENAAGIPSEKIVVAGFSQGGAISLLMLRSDAKLAGAVSMSGFLPLRSKPNLVSENNKKTPVLMCHGDADMVVKYEYGKMSYKILSDEGVNAEFLTYSGMPHSACQSEMNDVQDFLSKVLGC</sequence>
<dbReference type="GO" id="GO:0005737">
    <property type="term" value="C:cytoplasm"/>
    <property type="evidence" value="ECO:0007669"/>
    <property type="project" value="TreeGrafter"/>
</dbReference>
<proteinExistence type="inferred from homology"/>
<accession>A0A7S0V353</accession>
<dbReference type="PANTHER" id="PTHR10655:SF17">
    <property type="entry name" value="LYSOPHOSPHOLIPASE-LIKE PROTEIN 1"/>
    <property type="match status" value="1"/>
</dbReference>
<dbReference type="InterPro" id="IPR029058">
    <property type="entry name" value="AB_hydrolase_fold"/>
</dbReference>
<dbReference type="Gene3D" id="3.40.50.1820">
    <property type="entry name" value="alpha/beta hydrolase"/>
    <property type="match status" value="1"/>
</dbReference>
<dbReference type="PANTHER" id="PTHR10655">
    <property type="entry name" value="LYSOPHOSPHOLIPASE-RELATED"/>
    <property type="match status" value="1"/>
</dbReference>
<gene>
    <name evidence="4" type="ORF">PPAR00522_LOCUS14008</name>
</gene>
<dbReference type="EMBL" id="HBFM01021518">
    <property type="protein sequence ID" value="CAD8778992.1"/>
    <property type="molecule type" value="Transcribed_RNA"/>
</dbReference>
<keyword evidence="2" id="KW-0378">Hydrolase</keyword>
<evidence type="ECO:0000313" key="4">
    <source>
        <dbReference type="EMBL" id="CAD8778992.1"/>
    </source>
</evidence>
<dbReference type="InterPro" id="IPR003140">
    <property type="entry name" value="PLipase/COase/thioEstase"/>
</dbReference>
<feature type="domain" description="Phospholipase/carboxylesterase/thioesterase" evidence="3">
    <location>
        <begin position="49"/>
        <end position="262"/>
    </location>
</feature>
<reference evidence="4" key="1">
    <citation type="submission" date="2021-01" db="EMBL/GenBank/DDBJ databases">
        <authorList>
            <person name="Corre E."/>
            <person name="Pelletier E."/>
            <person name="Niang G."/>
            <person name="Scheremetjew M."/>
            <person name="Finn R."/>
            <person name="Kale V."/>
            <person name="Holt S."/>
            <person name="Cochrane G."/>
            <person name="Meng A."/>
            <person name="Brown T."/>
            <person name="Cohen L."/>
        </authorList>
    </citation>
    <scope>NUCLEOTIDE SEQUENCE</scope>
    <source>
        <strain evidence="4">SAG 63-3</strain>
    </source>
</reference>
<protein>
    <recommendedName>
        <fullName evidence="3">Phospholipase/carboxylesterase/thioesterase domain-containing protein</fullName>
    </recommendedName>
</protein>
<comment type="similarity">
    <text evidence="1">Belongs to the AB hydrolase superfamily. AB hydrolase 2 family.</text>
</comment>
<organism evidence="4">
    <name type="scientific">Polytomella parva</name>
    <dbReference type="NCBI Taxonomy" id="51329"/>
    <lineage>
        <taxon>Eukaryota</taxon>
        <taxon>Viridiplantae</taxon>
        <taxon>Chlorophyta</taxon>
        <taxon>core chlorophytes</taxon>
        <taxon>Chlorophyceae</taxon>
        <taxon>CS clade</taxon>
        <taxon>Chlamydomonadales</taxon>
        <taxon>Chlamydomonadaceae</taxon>
        <taxon>Polytomella</taxon>
    </lineage>
</organism>
<name>A0A7S0V353_9CHLO</name>
<evidence type="ECO:0000259" key="3">
    <source>
        <dbReference type="Pfam" id="PF02230"/>
    </source>
</evidence>